<dbReference type="AlphaFoldDB" id="A0A974HKD6"/>
<proteinExistence type="predicted"/>
<evidence type="ECO:0000313" key="2">
    <source>
        <dbReference type="Proteomes" id="UP000694892"/>
    </source>
</evidence>
<dbReference type="Proteomes" id="UP000694892">
    <property type="component" value="Chromosome 5L"/>
</dbReference>
<sequence>MHLHPSRCFLPPYVDSSGGGARRNMYQEPSWGNGENTTLQWGLQKYIIPYKWHQGLENIYCCVSKDA</sequence>
<accession>A0A974HKD6</accession>
<evidence type="ECO:0000313" key="1">
    <source>
        <dbReference type="EMBL" id="OCT81289.1"/>
    </source>
</evidence>
<protein>
    <submittedName>
        <fullName evidence="1">Uncharacterized protein</fullName>
    </submittedName>
</protein>
<name>A0A974HKD6_XENLA</name>
<gene>
    <name evidence="1" type="ORF">XELAEV_18028106mg</name>
</gene>
<organism evidence="1 2">
    <name type="scientific">Xenopus laevis</name>
    <name type="common">African clawed frog</name>
    <dbReference type="NCBI Taxonomy" id="8355"/>
    <lineage>
        <taxon>Eukaryota</taxon>
        <taxon>Metazoa</taxon>
        <taxon>Chordata</taxon>
        <taxon>Craniata</taxon>
        <taxon>Vertebrata</taxon>
        <taxon>Euteleostomi</taxon>
        <taxon>Amphibia</taxon>
        <taxon>Batrachia</taxon>
        <taxon>Anura</taxon>
        <taxon>Pipoidea</taxon>
        <taxon>Pipidae</taxon>
        <taxon>Xenopodinae</taxon>
        <taxon>Xenopus</taxon>
        <taxon>Xenopus</taxon>
    </lineage>
</organism>
<reference evidence="2" key="1">
    <citation type="journal article" date="2016" name="Nature">
        <title>Genome evolution in the allotetraploid frog Xenopus laevis.</title>
        <authorList>
            <person name="Session A.M."/>
            <person name="Uno Y."/>
            <person name="Kwon T."/>
            <person name="Chapman J.A."/>
            <person name="Toyoda A."/>
            <person name="Takahashi S."/>
            <person name="Fukui A."/>
            <person name="Hikosaka A."/>
            <person name="Suzuki A."/>
            <person name="Kondo M."/>
            <person name="van Heeringen S.J."/>
            <person name="Quigley I."/>
            <person name="Heinz S."/>
            <person name="Ogino H."/>
            <person name="Ochi H."/>
            <person name="Hellsten U."/>
            <person name="Lyons J.B."/>
            <person name="Simakov O."/>
            <person name="Putnam N."/>
            <person name="Stites J."/>
            <person name="Kuroki Y."/>
            <person name="Tanaka T."/>
            <person name="Michiue T."/>
            <person name="Watanabe M."/>
            <person name="Bogdanovic O."/>
            <person name="Lister R."/>
            <person name="Georgiou G."/>
            <person name="Paranjpe S.S."/>
            <person name="van Kruijsbergen I."/>
            <person name="Shu S."/>
            <person name="Carlson J."/>
            <person name="Kinoshita T."/>
            <person name="Ohta Y."/>
            <person name="Mawaribuchi S."/>
            <person name="Jenkins J."/>
            <person name="Grimwood J."/>
            <person name="Schmutz J."/>
            <person name="Mitros T."/>
            <person name="Mozaffari S.V."/>
            <person name="Suzuki Y."/>
            <person name="Haramoto Y."/>
            <person name="Yamamoto T.S."/>
            <person name="Takagi C."/>
            <person name="Heald R."/>
            <person name="Miller K."/>
            <person name="Haudenschild C."/>
            <person name="Kitzman J."/>
            <person name="Nakayama T."/>
            <person name="Izutsu Y."/>
            <person name="Robert J."/>
            <person name="Fortriede J."/>
            <person name="Burns K."/>
            <person name="Lotay V."/>
            <person name="Karimi K."/>
            <person name="Yasuoka Y."/>
            <person name="Dichmann D.S."/>
            <person name="Flajnik M.F."/>
            <person name="Houston D.W."/>
            <person name="Shendure J."/>
            <person name="DuPasquier L."/>
            <person name="Vize P.D."/>
            <person name="Zorn A.M."/>
            <person name="Ito M."/>
            <person name="Marcotte E.M."/>
            <person name="Wallingford J.B."/>
            <person name="Ito Y."/>
            <person name="Asashima M."/>
            <person name="Ueno N."/>
            <person name="Matsuda Y."/>
            <person name="Veenstra G.J."/>
            <person name="Fujiyama A."/>
            <person name="Harland R.M."/>
            <person name="Taira M."/>
            <person name="Rokhsar D.S."/>
        </authorList>
    </citation>
    <scope>NUCLEOTIDE SEQUENCE [LARGE SCALE GENOMIC DNA]</scope>
    <source>
        <strain evidence="2">J</strain>
    </source>
</reference>
<dbReference type="EMBL" id="CM004474">
    <property type="protein sequence ID" value="OCT81289.1"/>
    <property type="molecule type" value="Genomic_DNA"/>
</dbReference>